<proteinExistence type="predicted"/>
<name>A0ABD5Q6Z8_9EURY</name>
<evidence type="ECO:0000313" key="2">
    <source>
        <dbReference type="Proteomes" id="UP001595945"/>
    </source>
</evidence>
<comment type="caution">
    <text evidence="1">The sequence shown here is derived from an EMBL/GenBank/DDBJ whole genome shotgun (WGS) entry which is preliminary data.</text>
</comment>
<dbReference type="AlphaFoldDB" id="A0ABD5Q6Z8"/>
<reference evidence="1 2" key="1">
    <citation type="journal article" date="2019" name="Int. J. Syst. Evol. Microbiol.">
        <title>The Global Catalogue of Microorganisms (GCM) 10K type strain sequencing project: providing services to taxonomists for standard genome sequencing and annotation.</title>
        <authorList>
            <consortium name="The Broad Institute Genomics Platform"/>
            <consortium name="The Broad Institute Genome Sequencing Center for Infectious Disease"/>
            <person name="Wu L."/>
            <person name="Ma J."/>
        </authorList>
    </citation>
    <scope>NUCLEOTIDE SEQUENCE [LARGE SCALE GENOMIC DNA]</scope>
    <source>
        <strain evidence="1 2">XZYJ18</strain>
    </source>
</reference>
<dbReference type="EMBL" id="JBHSHT010000002">
    <property type="protein sequence ID" value="MFC4826464.1"/>
    <property type="molecule type" value="Genomic_DNA"/>
</dbReference>
<protein>
    <submittedName>
        <fullName evidence="1">Uncharacterized protein</fullName>
    </submittedName>
</protein>
<sequence length="86" mass="9352">MTDGLGNSNRTMRDDFRVWNFDATEREVVLRSSDDQYVAVPLPDGDGDLFERLAKSSGTVDATLVGSDEGGTSWRVDAIHGTDEGT</sequence>
<evidence type="ECO:0000313" key="1">
    <source>
        <dbReference type="EMBL" id="MFC4826464.1"/>
    </source>
</evidence>
<dbReference type="Proteomes" id="UP001595945">
    <property type="component" value="Unassembled WGS sequence"/>
</dbReference>
<gene>
    <name evidence="1" type="ORF">ACFO9K_19585</name>
</gene>
<dbReference type="GeneID" id="73046439"/>
<keyword evidence="2" id="KW-1185">Reference proteome</keyword>
<organism evidence="1 2">
    <name type="scientific">Halorussus aquaticus</name>
    <dbReference type="NCBI Taxonomy" id="2953748"/>
    <lineage>
        <taxon>Archaea</taxon>
        <taxon>Methanobacteriati</taxon>
        <taxon>Methanobacteriota</taxon>
        <taxon>Stenosarchaea group</taxon>
        <taxon>Halobacteria</taxon>
        <taxon>Halobacteriales</taxon>
        <taxon>Haladaptataceae</taxon>
        <taxon>Halorussus</taxon>
    </lineage>
</organism>
<accession>A0ABD5Q6Z8</accession>
<dbReference type="RefSeq" id="WP_254267938.1">
    <property type="nucleotide sequence ID" value="NZ_CP100400.1"/>
</dbReference>